<keyword evidence="11 14" id="KW-0739">Sodium transport</keyword>
<dbReference type="OrthoDB" id="9810181at2"/>
<dbReference type="InterPro" id="IPR038377">
    <property type="entry name" value="Na/Glc_symporter_sf"/>
</dbReference>
<dbReference type="GO" id="GO:0005298">
    <property type="term" value="F:proline:sodium symporter activity"/>
    <property type="evidence" value="ECO:0007669"/>
    <property type="project" value="UniProtKB-UniRule"/>
</dbReference>
<evidence type="ECO:0000256" key="13">
    <source>
        <dbReference type="RuleBase" id="RU362091"/>
    </source>
</evidence>
<dbReference type="InterPro" id="IPR001734">
    <property type="entry name" value="Na/solute_symporter"/>
</dbReference>
<feature type="transmembrane region" description="Helical" evidence="14">
    <location>
        <begin position="160"/>
        <end position="181"/>
    </location>
</feature>
<accession>A0A3P7RWB8</accession>
<dbReference type="Gene3D" id="1.20.1730.10">
    <property type="entry name" value="Sodium/glucose cotransporter"/>
    <property type="match status" value="1"/>
</dbReference>
<proteinExistence type="inferred from homology"/>
<feature type="transmembrane region" description="Helical" evidence="14">
    <location>
        <begin position="237"/>
        <end position="258"/>
    </location>
</feature>
<keyword evidence="10 14" id="KW-0472">Membrane</keyword>
<evidence type="ECO:0000256" key="3">
    <source>
        <dbReference type="ARBA" id="ARBA00022448"/>
    </source>
</evidence>
<feature type="transmembrane region" description="Helical" evidence="14">
    <location>
        <begin position="398"/>
        <end position="422"/>
    </location>
</feature>
<dbReference type="Pfam" id="PF00474">
    <property type="entry name" value="SSF"/>
    <property type="match status" value="1"/>
</dbReference>
<feature type="transmembrane region" description="Helical" evidence="14">
    <location>
        <begin position="429"/>
        <end position="449"/>
    </location>
</feature>
<feature type="transmembrane region" description="Helical" evidence="14">
    <location>
        <begin position="125"/>
        <end position="148"/>
    </location>
</feature>
<keyword evidence="14" id="KW-0029">Amino-acid transport</keyword>
<evidence type="ECO:0000313" key="15">
    <source>
        <dbReference type="EMBL" id="VDN46992.1"/>
    </source>
</evidence>
<evidence type="ECO:0000256" key="5">
    <source>
        <dbReference type="ARBA" id="ARBA00022692"/>
    </source>
</evidence>
<dbReference type="NCBIfam" id="TIGR00813">
    <property type="entry name" value="sss"/>
    <property type="match status" value="1"/>
</dbReference>
<keyword evidence="5 14" id="KW-0812">Transmembrane</keyword>
<dbReference type="Proteomes" id="UP000279029">
    <property type="component" value="Chromosome"/>
</dbReference>
<keyword evidence="8 14" id="KW-0915">Sodium</keyword>
<feature type="transmembrane region" description="Helical" evidence="14">
    <location>
        <begin position="455"/>
        <end position="479"/>
    </location>
</feature>
<dbReference type="GO" id="GO:0015193">
    <property type="term" value="F:L-proline transmembrane transporter activity"/>
    <property type="evidence" value="ECO:0007669"/>
    <property type="project" value="TreeGrafter"/>
</dbReference>
<dbReference type="EMBL" id="LR130778">
    <property type="protein sequence ID" value="VDN46992.1"/>
    <property type="molecule type" value="Genomic_DNA"/>
</dbReference>
<comment type="catalytic activity">
    <reaction evidence="12">
        <text>L-proline(in) + Na(+)(in) = L-proline(out) + Na(+)(out)</text>
        <dbReference type="Rhea" id="RHEA:28967"/>
        <dbReference type="ChEBI" id="CHEBI:29101"/>
        <dbReference type="ChEBI" id="CHEBI:60039"/>
    </reaction>
</comment>
<comment type="function">
    <text evidence="14">Catalyzes the sodium-dependent uptake of extracellular L-proline.</text>
</comment>
<dbReference type="GO" id="GO:0031402">
    <property type="term" value="F:sodium ion binding"/>
    <property type="evidence" value="ECO:0007669"/>
    <property type="project" value="UniProtKB-UniRule"/>
</dbReference>
<dbReference type="InterPro" id="IPR018212">
    <property type="entry name" value="Na/solute_symporter_CS"/>
</dbReference>
<dbReference type="KEGG" id="cbar:PATL70BA_1117"/>
<evidence type="ECO:0000313" key="16">
    <source>
        <dbReference type="Proteomes" id="UP000279029"/>
    </source>
</evidence>
<keyword evidence="3 14" id="KW-0813">Transport</keyword>
<feature type="transmembrane region" description="Helical" evidence="14">
    <location>
        <begin position="193"/>
        <end position="217"/>
    </location>
</feature>
<keyword evidence="16" id="KW-1185">Reference proteome</keyword>
<evidence type="ECO:0000256" key="8">
    <source>
        <dbReference type="ARBA" id="ARBA00023053"/>
    </source>
</evidence>
<evidence type="ECO:0000256" key="7">
    <source>
        <dbReference type="ARBA" id="ARBA00022989"/>
    </source>
</evidence>
<dbReference type="InterPro" id="IPR050277">
    <property type="entry name" value="Sodium:Solute_Symporter"/>
</dbReference>
<dbReference type="NCBIfam" id="TIGR02121">
    <property type="entry name" value="Na_Pro_sym"/>
    <property type="match status" value="1"/>
</dbReference>
<keyword evidence="7 14" id="KW-1133">Transmembrane helix</keyword>
<dbReference type="AlphaFoldDB" id="A0A3P7RWB8"/>
<feature type="transmembrane region" description="Helical" evidence="14">
    <location>
        <begin position="372"/>
        <end position="392"/>
    </location>
</feature>
<keyword evidence="6 14" id="KW-0769">Symport</keyword>
<dbReference type="GO" id="GO:0005886">
    <property type="term" value="C:plasma membrane"/>
    <property type="evidence" value="ECO:0007669"/>
    <property type="project" value="UniProtKB-SubCell"/>
</dbReference>
<sequence>MDVSQVTKLMVLAFYLLCMIGIGFIAYRKTSNFSDYVLGGRNLGSWTTALSAQASDMSGWLLLGLPGAAYLGGIQAAWIGIGLALGTYVNWKLVAKRLRQYTELSKNSLTLSDFFENRFRDDTKILRVVSALVIIVFFSVYTSAQFAAGAKLFELVMGIPYVYALILGGFVIVLYTFLGGFMAVSSTDVIQGVLMFIALMVVPVIAVAELGGFGATFTALEAVDVNYMNLFRETGTVTHISFIVILSNLAWGLGYFGQPHILARFMAARSSDHIKKARLIAMIWVVLTLFAAVFVGMVGRLYFADAPVADAEKVFMHMVDGMFIPILSGLFLSAILAASMSTADSQLLVTASSISEDFYKQFFRKKADDKELILVGRLSVAIVSVIAIIIALNPNSSVFGLVSNAWAGFGAAFGPVILLSLFWKRMNKWGAMAGMISGTLTVIFWITVAKSFDGVIWQIYEIVPAFIVALIAIVIVSLVTAPPTQEITDEFDAVVLMEI</sequence>
<evidence type="ECO:0000256" key="2">
    <source>
        <dbReference type="ARBA" id="ARBA00006434"/>
    </source>
</evidence>
<dbReference type="PROSITE" id="PS00456">
    <property type="entry name" value="NA_SOLUT_SYMP_1"/>
    <property type="match status" value="1"/>
</dbReference>
<dbReference type="CDD" id="cd11475">
    <property type="entry name" value="SLC5sbd_PutP"/>
    <property type="match status" value="1"/>
</dbReference>
<protein>
    <recommendedName>
        <fullName evidence="14">Sodium/proline symporter</fullName>
    </recommendedName>
    <alternativeName>
        <fullName evidence="14">Proline permease</fullName>
    </alternativeName>
</protein>
<feature type="transmembrane region" description="Helical" evidence="14">
    <location>
        <begin position="315"/>
        <end position="338"/>
    </location>
</feature>
<feature type="transmembrane region" description="Helical" evidence="14">
    <location>
        <begin position="279"/>
        <end position="303"/>
    </location>
</feature>
<dbReference type="GO" id="GO:0015824">
    <property type="term" value="P:proline transport"/>
    <property type="evidence" value="ECO:0007669"/>
    <property type="project" value="UniProtKB-UniRule"/>
</dbReference>
<evidence type="ECO:0000256" key="10">
    <source>
        <dbReference type="ARBA" id="ARBA00023136"/>
    </source>
</evidence>
<keyword evidence="4 14" id="KW-1003">Cell membrane</keyword>
<evidence type="ECO:0000256" key="6">
    <source>
        <dbReference type="ARBA" id="ARBA00022847"/>
    </source>
</evidence>
<dbReference type="InterPro" id="IPR011851">
    <property type="entry name" value="Na/Pro_symporter"/>
</dbReference>
<comment type="subcellular location">
    <subcellularLocation>
        <location evidence="1 14">Cell membrane</location>
        <topology evidence="1 14">Multi-pass membrane protein</topology>
    </subcellularLocation>
</comment>
<evidence type="ECO:0000256" key="14">
    <source>
        <dbReference type="RuleBase" id="RU366012"/>
    </source>
</evidence>
<evidence type="ECO:0000256" key="9">
    <source>
        <dbReference type="ARBA" id="ARBA00023065"/>
    </source>
</evidence>
<gene>
    <name evidence="15" type="primary">putP</name>
    <name evidence="15" type="ORF">PATL70BA_1117</name>
</gene>
<dbReference type="PANTHER" id="PTHR48086">
    <property type="entry name" value="SODIUM/PROLINE SYMPORTER-RELATED"/>
    <property type="match status" value="1"/>
</dbReference>
<feature type="transmembrane region" description="Helical" evidence="14">
    <location>
        <begin position="9"/>
        <end position="27"/>
    </location>
</feature>
<evidence type="ECO:0000256" key="1">
    <source>
        <dbReference type="ARBA" id="ARBA00004651"/>
    </source>
</evidence>
<name>A0A3P7RWB8_9FIRM</name>
<evidence type="ECO:0000256" key="11">
    <source>
        <dbReference type="ARBA" id="ARBA00023201"/>
    </source>
</evidence>
<evidence type="ECO:0000256" key="4">
    <source>
        <dbReference type="ARBA" id="ARBA00022475"/>
    </source>
</evidence>
<reference evidence="15 16" key="1">
    <citation type="submission" date="2018-09" db="EMBL/GenBank/DDBJ databases">
        <authorList>
            <person name="Postec A."/>
        </authorList>
    </citation>
    <scope>NUCLEOTIDE SEQUENCE [LARGE SCALE GENOMIC DNA]</scope>
    <source>
        <strain evidence="15">70B-A</strain>
    </source>
</reference>
<evidence type="ECO:0000256" key="12">
    <source>
        <dbReference type="ARBA" id="ARBA00033708"/>
    </source>
</evidence>
<dbReference type="PANTHER" id="PTHR48086:SF3">
    <property type="entry name" value="SODIUM_PROLINE SYMPORTER"/>
    <property type="match status" value="1"/>
</dbReference>
<comment type="similarity">
    <text evidence="2 13">Belongs to the sodium:solute symporter (SSF) (TC 2.A.21) family.</text>
</comment>
<dbReference type="PROSITE" id="PS50283">
    <property type="entry name" value="NA_SOLUT_SYMP_3"/>
    <property type="match status" value="1"/>
</dbReference>
<feature type="transmembrane region" description="Helical" evidence="14">
    <location>
        <begin position="67"/>
        <end position="91"/>
    </location>
</feature>
<organism evidence="15 16">
    <name type="scientific">Petrocella atlantisensis</name>
    <dbReference type="NCBI Taxonomy" id="2173034"/>
    <lineage>
        <taxon>Bacteria</taxon>
        <taxon>Bacillati</taxon>
        <taxon>Bacillota</taxon>
        <taxon>Clostridia</taxon>
        <taxon>Lachnospirales</taxon>
        <taxon>Vallitaleaceae</taxon>
        <taxon>Petrocella</taxon>
    </lineage>
</organism>
<keyword evidence="9 14" id="KW-0406">Ion transport</keyword>